<dbReference type="InterPro" id="IPR007627">
    <property type="entry name" value="RNA_pol_sigma70_r2"/>
</dbReference>
<dbReference type="RefSeq" id="WP_130180199.1">
    <property type="nucleotide sequence ID" value="NZ_JBCITU010000006.1"/>
</dbReference>
<dbReference type="Gene3D" id="1.10.1740.10">
    <property type="match status" value="1"/>
</dbReference>
<gene>
    <name evidence="8" type="primary">sigM_3</name>
    <name evidence="8" type="ORF">PMF13cell1_01287</name>
</gene>
<comment type="similarity">
    <text evidence="1">Belongs to the sigma-70 factor family. ECF subfamily.</text>
</comment>
<dbReference type="Pfam" id="PF04542">
    <property type="entry name" value="Sigma70_r2"/>
    <property type="match status" value="1"/>
</dbReference>
<dbReference type="NCBIfam" id="TIGR02937">
    <property type="entry name" value="sigma70-ECF"/>
    <property type="match status" value="1"/>
</dbReference>
<dbReference type="Pfam" id="PF08281">
    <property type="entry name" value="Sigma70_r4_2"/>
    <property type="match status" value="1"/>
</dbReference>
<evidence type="ECO:0000259" key="7">
    <source>
        <dbReference type="Pfam" id="PF08281"/>
    </source>
</evidence>
<dbReference type="GO" id="GO:0016987">
    <property type="term" value="F:sigma factor activity"/>
    <property type="evidence" value="ECO:0007669"/>
    <property type="project" value="UniProtKB-KW"/>
</dbReference>
<proteinExistence type="inferred from homology"/>
<dbReference type="EMBL" id="CP035945">
    <property type="protein sequence ID" value="QBE95763.1"/>
    <property type="molecule type" value="Genomic_DNA"/>
</dbReference>
<feature type="domain" description="RNA polymerase sigma-70 region 2" evidence="6">
    <location>
        <begin position="6"/>
        <end position="73"/>
    </location>
</feature>
<dbReference type="InterPro" id="IPR014284">
    <property type="entry name" value="RNA_pol_sigma-70_dom"/>
</dbReference>
<organism evidence="8 9">
    <name type="scientific">Blautia producta</name>
    <dbReference type="NCBI Taxonomy" id="33035"/>
    <lineage>
        <taxon>Bacteria</taxon>
        <taxon>Bacillati</taxon>
        <taxon>Bacillota</taxon>
        <taxon>Clostridia</taxon>
        <taxon>Lachnospirales</taxon>
        <taxon>Lachnospiraceae</taxon>
        <taxon>Blautia</taxon>
    </lineage>
</organism>
<name>A0A4P6LXA4_9FIRM</name>
<dbReference type="KEGG" id="bpro:PMF13cell1_01287"/>
<feature type="domain" description="RNA polymerase sigma factor 70 region 4 type 2" evidence="7">
    <location>
        <begin position="101"/>
        <end position="152"/>
    </location>
</feature>
<reference evidence="8 9" key="1">
    <citation type="submission" date="2019-01" db="EMBL/GenBank/DDBJ databases">
        <title>PMF-metabolizing Aryl O-demethylase.</title>
        <authorList>
            <person name="Kim M."/>
        </authorList>
    </citation>
    <scope>NUCLEOTIDE SEQUENCE [LARGE SCALE GENOMIC DNA]</scope>
    <source>
        <strain evidence="8 9">PMF1</strain>
    </source>
</reference>
<dbReference type="SUPFAM" id="SSF88946">
    <property type="entry name" value="Sigma2 domain of RNA polymerase sigma factors"/>
    <property type="match status" value="1"/>
</dbReference>
<keyword evidence="4" id="KW-0238">DNA-binding</keyword>
<dbReference type="GO" id="GO:0003677">
    <property type="term" value="F:DNA binding"/>
    <property type="evidence" value="ECO:0007669"/>
    <property type="project" value="UniProtKB-KW"/>
</dbReference>
<dbReference type="PANTHER" id="PTHR43133:SF8">
    <property type="entry name" value="RNA POLYMERASE SIGMA FACTOR HI_1459-RELATED"/>
    <property type="match status" value="1"/>
</dbReference>
<dbReference type="Proteomes" id="UP000289794">
    <property type="component" value="Chromosome"/>
</dbReference>
<sequence>MDMDEIYRTYFATVYRYIRSISQNESLAEDVTQETFFKAIKKIGQFRGDCDMRVWLCQIAKRTLYDHVKKEQKQISVSEPEEAASPLNLEEKMAEHSEAIKIHTVLHQMQEPYKEVFSLRTFGELSFTEIGTLFEKSENWARVTYYRAKTKIKEEFENGTYM</sequence>
<evidence type="ECO:0000256" key="5">
    <source>
        <dbReference type="ARBA" id="ARBA00023163"/>
    </source>
</evidence>
<dbReference type="SUPFAM" id="SSF88659">
    <property type="entry name" value="Sigma3 and sigma4 domains of RNA polymerase sigma factors"/>
    <property type="match status" value="1"/>
</dbReference>
<evidence type="ECO:0000313" key="8">
    <source>
        <dbReference type="EMBL" id="QBE95763.1"/>
    </source>
</evidence>
<evidence type="ECO:0000256" key="1">
    <source>
        <dbReference type="ARBA" id="ARBA00010641"/>
    </source>
</evidence>
<dbReference type="InterPro" id="IPR013324">
    <property type="entry name" value="RNA_pol_sigma_r3/r4-like"/>
</dbReference>
<evidence type="ECO:0000256" key="2">
    <source>
        <dbReference type="ARBA" id="ARBA00023015"/>
    </source>
</evidence>
<dbReference type="GO" id="GO:0006352">
    <property type="term" value="P:DNA-templated transcription initiation"/>
    <property type="evidence" value="ECO:0007669"/>
    <property type="project" value="InterPro"/>
</dbReference>
<keyword evidence="3" id="KW-0731">Sigma factor</keyword>
<dbReference type="InterPro" id="IPR039425">
    <property type="entry name" value="RNA_pol_sigma-70-like"/>
</dbReference>
<evidence type="ECO:0000313" key="9">
    <source>
        <dbReference type="Proteomes" id="UP000289794"/>
    </source>
</evidence>
<evidence type="ECO:0000256" key="4">
    <source>
        <dbReference type="ARBA" id="ARBA00023125"/>
    </source>
</evidence>
<keyword evidence="5" id="KW-0804">Transcription</keyword>
<dbReference type="Gene3D" id="1.10.10.10">
    <property type="entry name" value="Winged helix-like DNA-binding domain superfamily/Winged helix DNA-binding domain"/>
    <property type="match status" value="1"/>
</dbReference>
<dbReference type="InterPro" id="IPR013249">
    <property type="entry name" value="RNA_pol_sigma70_r4_t2"/>
</dbReference>
<dbReference type="InterPro" id="IPR036388">
    <property type="entry name" value="WH-like_DNA-bd_sf"/>
</dbReference>
<accession>A0A4P6LXA4</accession>
<dbReference type="InterPro" id="IPR013325">
    <property type="entry name" value="RNA_pol_sigma_r2"/>
</dbReference>
<evidence type="ECO:0000259" key="6">
    <source>
        <dbReference type="Pfam" id="PF04542"/>
    </source>
</evidence>
<protein>
    <submittedName>
        <fullName evidence="8">ECF RNA polymerase sigma factor SigM</fullName>
    </submittedName>
</protein>
<dbReference type="AlphaFoldDB" id="A0A4P6LXA4"/>
<dbReference type="PANTHER" id="PTHR43133">
    <property type="entry name" value="RNA POLYMERASE ECF-TYPE SIGMA FACTO"/>
    <property type="match status" value="1"/>
</dbReference>
<keyword evidence="2" id="KW-0805">Transcription regulation</keyword>
<evidence type="ECO:0000256" key="3">
    <source>
        <dbReference type="ARBA" id="ARBA00023082"/>
    </source>
</evidence>